<dbReference type="GO" id="GO:0044203">
    <property type="term" value="C:host cell nuclear lamina"/>
    <property type="evidence" value="ECO:0007669"/>
    <property type="project" value="UniProtKB-SubCell"/>
</dbReference>
<keyword evidence="5 12" id="KW-0244">Early protein</keyword>
<reference evidence="13 14" key="1">
    <citation type="journal article" date="2020" name="Viruses">
        <title>Genomic Analyses of Potential Novel Recombinant Human Adenovirus C in Brazil.</title>
        <authorList>
            <person name="Tahmasebi R."/>
            <person name="Costa A.C.D."/>
            <person name="Tardy K."/>
            <person name="Tinker R.J."/>
            <person name="Milagres F.A.P."/>
            <person name="Brustulin R."/>
            <person name="Teles M.D.A.R."/>
            <person name="Chagas R.T.D."/>
            <person name="Soares C.V.D.A."/>
            <person name="Watanabe A.S.A."/>
            <person name="Alencar C.S."/>
            <person name="Villanova F."/>
            <person name="Deng X."/>
            <person name="Delwart E."/>
            <person name="Luchs A."/>
            <person name="Leal E."/>
            <person name="Sabino E.C."/>
        </authorList>
    </citation>
    <scope>NUCLEOTIDE SEQUENCE [LARGE SCALE GENOMIC DNA]</scope>
    <source>
        <strain evidence="13">245-Araguaina</strain>
    </source>
</reference>
<comment type="similarity">
    <text evidence="3">Belongs to the adenoviridae E1B 55 kDa protein family.</text>
</comment>
<comment type="similarity">
    <text evidence="4 12">Belongs to the adenoviridae E1B 19 kDa protein family.</text>
</comment>
<dbReference type="InterPro" id="IPR002475">
    <property type="entry name" value="Bcl2-like"/>
</dbReference>
<evidence type="ECO:0000313" key="14">
    <source>
        <dbReference type="Proteomes" id="UP000509332"/>
    </source>
</evidence>
<name>A0A7D0TLU2_9ADEN</name>
<dbReference type="InterPro" id="IPR002924">
    <property type="entry name" value="Adenovir_t-Ag_E1B_19kDa"/>
</dbReference>
<dbReference type="InterPro" id="IPR011050">
    <property type="entry name" value="Pectin_lyase_fold/virulence"/>
</dbReference>
<evidence type="ECO:0000256" key="9">
    <source>
        <dbReference type="ARBA" id="ARBA00023323"/>
    </source>
</evidence>
<evidence type="ECO:0000256" key="11">
    <source>
        <dbReference type="ARBA" id="ARBA00046912"/>
    </source>
</evidence>
<keyword evidence="12" id="KW-1043">Host membrane</keyword>
<dbReference type="InterPro" id="IPR002612">
    <property type="entry name" value="Adeno_E1B_55kDa"/>
</dbReference>
<dbReference type="GO" id="GO:0020002">
    <property type="term" value="C:host cell plasma membrane"/>
    <property type="evidence" value="ECO:0007669"/>
    <property type="project" value="UniProtKB-SubCell"/>
</dbReference>
<keyword evidence="6 12" id="KW-0945">Host-virus interaction</keyword>
<dbReference type="Pfam" id="PF01691">
    <property type="entry name" value="Adeno_E1B_19K"/>
    <property type="match status" value="1"/>
</dbReference>
<evidence type="ECO:0000256" key="2">
    <source>
        <dbReference type="ARBA" id="ARBA00004192"/>
    </source>
</evidence>
<keyword evidence="9 12" id="KW-1119">Modulation of host cell apoptosis by virus</keyword>
<accession>A0A7D0TLU2</accession>
<evidence type="ECO:0000256" key="1">
    <source>
        <dbReference type="ARBA" id="ARBA00004147"/>
    </source>
</evidence>
<dbReference type="Proteomes" id="UP000509332">
    <property type="component" value="Segment"/>
</dbReference>
<evidence type="ECO:0000313" key="13">
    <source>
        <dbReference type="EMBL" id="QGY64372.1"/>
    </source>
</evidence>
<keyword evidence="12" id="KW-0472">Membrane</keyword>
<protein>
    <recommendedName>
        <fullName evidence="12">E1B protein, small T-antigen</fullName>
    </recommendedName>
</protein>
<evidence type="ECO:0000256" key="12">
    <source>
        <dbReference type="RuleBase" id="RU364111"/>
    </source>
</evidence>
<evidence type="ECO:0000256" key="10">
    <source>
        <dbReference type="ARBA" id="ARBA00046084"/>
    </source>
</evidence>
<proteinExistence type="inferred from homology"/>
<evidence type="ECO:0000256" key="5">
    <source>
        <dbReference type="ARBA" id="ARBA00022518"/>
    </source>
</evidence>
<evidence type="ECO:0000256" key="4">
    <source>
        <dbReference type="ARBA" id="ARBA00010275"/>
    </source>
</evidence>
<dbReference type="GO" id="GO:0030430">
    <property type="term" value="C:host cell cytoplasm"/>
    <property type="evidence" value="ECO:0007669"/>
    <property type="project" value="UniProtKB-SubCell"/>
</dbReference>
<keyword evidence="12" id="KW-1032">Host cell membrane</keyword>
<evidence type="ECO:0000256" key="8">
    <source>
        <dbReference type="ARBA" id="ARBA00023200"/>
    </source>
</evidence>
<dbReference type="EMBL" id="MN628614">
    <property type="protein sequence ID" value="QGY64372.1"/>
    <property type="molecule type" value="Genomic_DNA"/>
</dbReference>
<keyword evidence="12" id="KW-1048">Host nucleus</keyword>
<comment type="function">
    <text evidence="10">Plays a major role to prevent cellular inhibition of viral genome replication. Assembles an SCF-like E3 ubiquitin ligase complex based on the cellular proteins ELOB, ELOC, CUL5 and RBX1, in cooperation with viral E4orf6. This viral RING-type ligase ubiquitinates cellular substrates and targets them to proteasomal degradation: TP53/p53, LIG4, MRE11-RAD50-NBS1 (MRN) complex, ITGA3, DAXX and BLM. E1B-55K probably acts as the substrate-specific adapter of the SCF-like E3 ubiquitin ligase complex. Degradation of host TP53/p53 activity is essential for preventing E1A-induced TP53 accumulation that would otherwise lead to cell apoptosis and growth arrest. E1B-55K also inactivates TP53 transcription-factor activity by binding its transactivation domain. E1B-55K also functions as a SUMO1 E3 ligase for TP53 which causes the latter to be sequestered in promyelocytic leukemia (PML) nuclear bodies thereby contributing to maximal inhibition of TP53 function.</text>
</comment>
<evidence type="ECO:0000256" key="7">
    <source>
        <dbReference type="ARBA" id="ARBA00023189"/>
    </source>
</evidence>
<keyword evidence="12" id="KW-0053">Apoptosis</keyword>
<dbReference type="PROSITE" id="PS50062">
    <property type="entry name" value="BCL2_FAMILY"/>
    <property type="match status" value="1"/>
</dbReference>
<comment type="subunit">
    <text evidence="11">Interacts with host PML-4 and PML-5; this interaction promotes efficient subnuclear targeting of E1B-55K to PML nuclear bodies. Interacts with E4-ORF3 protein. Interacts with E4-ORF6 protein.</text>
</comment>
<evidence type="ECO:0000256" key="3">
    <source>
        <dbReference type="ARBA" id="ARBA00008605"/>
    </source>
</evidence>
<organism evidence="13 14">
    <name type="scientific">Human mastadenovirus C</name>
    <dbReference type="NCBI Taxonomy" id="129951"/>
    <lineage>
        <taxon>Viruses</taxon>
        <taxon>Varidnaviria</taxon>
        <taxon>Bamfordvirae</taxon>
        <taxon>Preplasmiviricota</taxon>
        <taxon>Polisuviricotina</taxon>
        <taxon>Pharingeaviricetes</taxon>
        <taxon>Rowavirales</taxon>
        <taxon>Adenoviridae</taxon>
        <taxon>Mastadenovirus</taxon>
        <taxon>Mastadenovirus caesari</taxon>
    </lineage>
</organism>
<keyword evidence="7 12" id="KW-1081">Inhibition of host apoptosis by viral BCL2-like protein</keyword>
<keyword evidence="8" id="KW-1035">Host cytoplasm</keyword>
<dbReference type="Pfam" id="PF01696">
    <property type="entry name" value="Adeno_E1B_55K"/>
    <property type="match status" value="1"/>
</dbReference>
<evidence type="ECO:0000256" key="6">
    <source>
        <dbReference type="ARBA" id="ARBA00022581"/>
    </source>
</evidence>
<sequence length="626" mass="71073">MFNLHGVLYGTGLLGHIMRRGLILVTSDLMEAWECLEDFSAVRNLLEQSSNSTSKTKRLLLSSFQPKLVCRIKEDYKWEFEELLKSCGELFDSLNLGHQALFQEKVIKTLDFSTPGRAAAAVAFLSFIKDKWSEETHLSGGYLLDFLAMHLWRAVVRHKNRLLLLSAVHLAIIPTLWPPQNHPWLRRGEEQSLLYLQSGLDPRKCHLVHIPQWPPELRRILTINEDGQGLKGVKRERGASEATEEVRNLTFSFKISPLAEPVSGQQIKDNCANELDLLAQKYSIEQLTTYWLQPGDDFEEAIRVYAKVALRPDCKYKISKLVNIRNCCYISGNGAEVEIDTEDRVAFRCSMINMWPGVLGMDGVVIMNVRFTGPNFSGTVFLANTNLILHGPGFHRFVNTCIEAWTDVRVRGCAFYCCWKGVVCRPKSRASIKKCLFERCTLGILSEGNSRVRHNVASDCGCFMLVKSVAVIKHNMVCGNCEALSSQLPTTMLCINHSLKIIHVASHSRKAWPVFEHNILTRCSLHLGNRRGVFLPYQCNLSHTKILLEPMVMSKVNLNGVFDMTMKIWKVLRYDETRTRCRPCECGGKHIRNQPVMLDVTEELRPDHLVLACTRAEFGSSDEDTD</sequence>
<comment type="function">
    <text evidence="12">Putative adenovirus Bcl-2 homolog that inhibits apoptosis induced by TNF or FAS pathways, as well as p53-mediated apoptosis. Without E1B 19K function, virus production is compromised because of premature death of host cell. Interacts with Bax protein in cell lysates.</text>
</comment>
<dbReference type="GO" id="GO:0033668">
    <property type="term" value="P:symbiont-mediated suppression of host apoptosis"/>
    <property type="evidence" value="ECO:0007669"/>
    <property type="project" value="UniProtKB-KW"/>
</dbReference>
<comment type="subcellular location">
    <subcellularLocation>
        <location evidence="12">Host cell membrane</location>
    </subcellularLocation>
    <subcellularLocation>
        <location evidence="12">Host nucleus envelope</location>
    </subcellularLocation>
    <subcellularLocation>
        <location evidence="12">Host nucleus lamina</location>
    </subcellularLocation>
    <subcellularLocation>
        <location evidence="2">Host cytoplasm</location>
    </subcellularLocation>
    <subcellularLocation>
        <location evidence="1">Host nucleus</location>
    </subcellularLocation>
</comment>
<dbReference type="SUPFAM" id="SSF51126">
    <property type="entry name" value="Pectin lyase-like"/>
    <property type="match status" value="1"/>
</dbReference>